<name>A0AA86T0G5_9FABA</name>
<accession>A0AA86T0G5</accession>
<protein>
    <submittedName>
        <fullName evidence="2">Uncharacterized protein</fullName>
    </submittedName>
</protein>
<organism evidence="2 3">
    <name type="scientific">Sphenostylis stenocarpa</name>
    <dbReference type="NCBI Taxonomy" id="92480"/>
    <lineage>
        <taxon>Eukaryota</taxon>
        <taxon>Viridiplantae</taxon>
        <taxon>Streptophyta</taxon>
        <taxon>Embryophyta</taxon>
        <taxon>Tracheophyta</taxon>
        <taxon>Spermatophyta</taxon>
        <taxon>Magnoliopsida</taxon>
        <taxon>eudicotyledons</taxon>
        <taxon>Gunneridae</taxon>
        <taxon>Pentapetalae</taxon>
        <taxon>rosids</taxon>
        <taxon>fabids</taxon>
        <taxon>Fabales</taxon>
        <taxon>Fabaceae</taxon>
        <taxon>Papilionoideae</taxon>
        <taxon>50 kb inversion clade</taxon>
        <taxon>NPAAA clade</taxon>
        <taxon>indigoferoid/millettioid clade</taxon>
        <taxon>Phaseoleae</taxon>
        <taxon>Sphenostylis</taxon>
    </lineage>
</organism>
<gene>
    <name evidence="2" type="ORF">AYBTSS11_LOCUS17342</name>
</gene>
<dbReference type="AlphaFoldDB" id="A0AA86T0G5"/>
<feature type="region of interest" description="Disordered" evidence="1">
    <location>
        <begin position="16"/>
        <end position="36"/>
    </location>
</feature>
<evidence type="ECO:0000313" key="2">
    <source>
        <dbReference type="EMBL" id="CAJ1957702.1"/>
    </source>
</evidence>
<sequence length="102" mass="12252">MKRFFFYKRFSSFAKREREGGIEGSSSERKIENRKDLYRKRRKKERECAFRRHGIVIRHERIPFGGAERCGGRSRVEYLAYSVKRAYYSGELQIEGSWDSET</sequence>
<reference evidence="2" key="1">
    <citation type="submission" date="2023-10" db="EMBL/GenBank/DDBJ databases">
        <authorList>
            <person name="Domelevo Entfellner J.-B."/>
        </authorList>
    </citation>
    <scope>NUCLEOTIDE SEQUENCE</scope>
</reference>
<dbReference type="Proteomes" id="UP001189624">
    <property type="component" value="Chromosome 5"/>
</dbReference>
<evidence type="ECO:0000313" key="3">
    <source>
        <dbReference type="Proteomes" id="UP001189624"/>
    </source>
</evidence>
<keyword evidence="3" id="KW-1185">Reference proteome</keyword>
<dbReference type="Gramene" id="rna-AYBTSS11_LOCUS17342">
    <property type="protein sequence ID" value="CAJ1957702.1"/>
    <property type="gene ID" value="gene-AYBTSS11_LOCUS17342"/>
</dbReference>
<proteinExistence type="predicted"/>
<dbReference type="EMBL" id="OY731402">
    <property type="protein sequence ID" value="CAJ1957702.1"/>
    <property type="molecule type" value="Genomic_DNA"/>
</dbReference>
<evidence type="ECO:0000256" key="1">
    <source>
        <dbReference type="SAM" id="MobiDB-lite"/>
    </source>
</evidence>